<dbReference type="OrthoDB" id="9801052at2"/>
<sequence>MTSSSAVGRTFAASTAMQRRLHELVPGGAHTYARGSDQYPEGMAPVIARGEGARVQDVDGNWYVEYGMGLRSVTLGHAHAPVVEAVTAAARTGVSFSRPSVHELRAAETFLEQVPGADMVKFAKNGSDATTAAVKLARAATGRDLVALCRSQPFFSTDDWFIGTTEMDTGIPDSQRDLTLGFDYNDLGSVERLLERHPGRVACVLLEAATGTTDPAPGFLAGLRTLADRHGFVLVFDEIITGMRWSRGGAQGVYGTTPDLSTWGKALGNGFAVSALAGRRELMELGGLRTDVPRTFLLSTTHGPETTGLAAYLAVAEAYRQRDVVGVMEEQGRKLAEGANAAAAALGVADHFAVVGRPSCLVFVTRDHLGQPSQEFRTLFLQEMLHRGILGQSFVISAAHTDDDVARTVEAVGEALTVYAEALDAGSCDGLLRGRPVAPALRRFAAPRRIPGAATDQLQGHLLSTTQE</sequence>
<dbReference type="InterPro" id="IPR015421">
    <property type="entry name" value="PyrdxlP-dep_Trfase_major"/>
</dbReference>
<dbReference type="InterPro" id="IPR005814">
    <property type="entry name" value="Aminotrans_3"/>
</dbReference>
<dbReference type="InterPro" id="IPR015424">
    <property type="entry name" value="PyrdxlP-dep_Trfase"/>
</dbReference>
<accession>A0A239J7V7</accession>
<evidence type="ECO:0000256" key="1">
    <source>
        <dbReference type="ARBA" id="ARBA00001933"/>
    </source>
</evidence>
<dbReference type="GO" id="GO:0030170">
    <property type="term" value="F:pyridoxal phosphate binding"/>
    <property type="evidence" value="ECO:0007669"/>
    <property type="project" value="InterPro"/>
</dbReference>
<dbReference type="PANTHER" id="PTHR43713">
    <property type="entry name" value="GLUTAMATE-1-SEMIALDEHYDE 2,1-AMINOMUTASE"/>
    <property type="match status" value="1"/>
</dbReference>
<organism evidence="4 5">
    <name type="scientific">Geodermatophilus pulveris</name>
    <dbReference type="NCBI Taxonomy" id="1564159"/>
    <lineage>
        <taxon>Bacteria</taxon>
        <taxon>Bacillati</taxon>
        <taxon>Actinomycetota</taxon>
        <taxon>Actinomycetes</taxon>
        <taxon>Geodermatophilales</taxon>
        <taxon>Geodermatophilaceae</taxon>
        <taxon>Geodermatophilus</taxon>
    </lineage>
</organism>
<evidence type="ECO:0000313" key="4">
    <source>
        <dbReference type="EMBL" id="SNT02086.1"/>
    </source>
</evidence>
<reference evidence="5" key="1">
    <citation type="submission" date="2017-06" db="EMBL/GenBank/DDBJ databases">
        <authorList>
            <person name="Varghese N."/>
            <person name="Submissions S."/>
        </authorList>
    </citation>
    <scope>NUCLEOTIDE SEQUENCE [LARGE SCALE GENOMIC DNA]</scope>
    <source>
        <strain evidence="5">DSM 46839</strain>
    </source>
</reference>
<gene>
    <name evidence="4" type="ORF">SAMN06893096_11343</name>
</gene>
<dbReference type="InterPro" id="IPR015422">
    <property type="entry name" value="PyrdxlP-dep_Trfase_small"/>
</dbReference>
<keyword evidence="5" id="KW-1185">Reference proteome</keyword>
<dbReference type="Pfam" id="PF00202">
    <property type="entry name" value="Aminotran_3"/>
    <property type="match status" value="1"/>
</dbReference>
<dbReference type="NCBIfam" id="NF004856">
    <property type="entry name" value="PRK06209.1"/>
    <property type="match status" value="1"/>
</dbReference>
<dbReference type="PANTHER" id="PTHR43713:SF3">
    <property type="entry name" value="GLUTAMATE-1-SEMIALDEHYDE 2,1-AMINOMUTASE 1, CHLOROPLASTIC-RELATED"/>
    <property type="match status" value="1"/>
</dbReference>
<dbReference type="Gene3D" id="3.90.1150.10">
    <property type="entry name" value="Aspartate Aminotransferase, domain 1"/>
    <property type="match status" value="1"/>
</dbReference>
<dbReference type="RefSeq" id="WP_089307358.1">
    <property type="nucleotide sequence ID" value="NZ_FZOO01000013.1"/>
</dbReference>
<dbReference type="PROSITE" id="PS00600">
    <property type="entry name" value="AA_TRANSFER_CLASS_3"/>
    <property type="match status" value="1"/>
</dbReference>
<evidence type="ECO:0000256" key="2">
    <source>
        <dbReference type="ARBA" id="ARBA00022898"/>
    </source>
</evidence>
<keyword evidence="2 3" id="KW-0663">Pyridoxal phosphate</keyword>
<evidence type="ECO:0000313" key="5">
    <source>
        <dbReference type="Proteomes" id="UP000198373"/>
    </source>
</evidence>
<comment type="cofactor">
    <cofactor evidence="1">
        <name>pyridoxal 5'-phosphate</name>
        <dbReference type="ChEBI" id="CHEBI:597326"/>
    </cofactor>
</comment>
<name>A0A239J7V7_9ACTN</name>
<protein>
    <submittedName>
        <fullName evidence="4">Glutamate-1-semialdehyde 2,1-aminomutase</fullName>
    </submittedName>
</protein>
<dbReference type="AlphaFoldDB" id="A0A239J7V7"/>
<dbReference type="SUPFAM" id="SSF53383">
    <property type="entry name" value="PLP-dependent transferases"/>
    <property type="match status" value="1"/>
</dbReference>
<comment type="similarity">
    <text evidence="3">Belongs to the class-III pyridoxal-phosphate-dependent aminotransferase family.</text>
</comment>
<dbReference type="GO" id="GO:0008483">
    <property type="term" value="F:transaminase activity"/>
    <property type="evidence" value="ECO:0007669"/>
    <property type="project" value="InterPro"/>
</dbReference>
<dbReference type="InterPro" id="IPR049704">
    <property type="entry name" value="Aminotrans_3_PPA_site"/>
</dbReference>
<dbReference type="EMBL" id="FZOO01000013">
    <property type="protein sequence ID" value="SNT02086.1"/>
    <property type="molecule type" value="Genomic_DNA"/>
</dbReference>
<dbReference type="Proteomes" id="UP000198373">
    <property type="component" value="Unassembled WGS sequence"/>
</dbReference>
<evidence type="ECO:0000256" key="3">
    <source>
        <dbReference type="RuleBase" id="RU003560"/>
    </source>
</evidence>
<dbReference type="Gene3D" id="3.40.640.10">
    <property type="entry name" value="Type I PLP-dependent aspartate aminotransferase-like (Major domain)"/>
    <property type="match status" value="1"/>
</dbReference>
<proteinExistence type="inferred from homology"/>